<dbReference type="Proteomes" id="UP000886653">
    <property type="component" value="Unassembled WGS sequence"/>
</dbReference>
<keyword evidence="2" id="KW-1185">Reference proteome</keyword>
<dbReference type="OrthoDB" id="870at2759"/>
<dbReference type="EMBL" id="MU167217">
    <property type="protein sequence ID" value="KAG0150822.1"/>
    <property type="molecule type" value="Genomic_DNA"/>
</dbReference>
<dbReference type="AlphaFoldDB" id="A0A9P6NSI3"/>
<gene>
    <name evidence="1" type="ORF">CROQUDRAFT_87660</name>
</gene>
<evidence type="ECO:0000313" key="1">
    <source>
        <dbReference type="EMBL" id="KAG0150822.1"/>
    </source>
</evidence>
<evidence type="ECO:0000313" key="2">
    <source>
        <dbReference type="Proteomes" id="UP000886653"/>
    </source>
</evidence>
<accession>A0A9P6NSI3</accession>
<organism evidence="1 2">
    <name type="scientific">Cronartium quercuum f. sp. fusiforme G11</name>
    <dbReference type="NCBI Taxonomy" id="708437"/>
    <lineage>
        <taxon>Eukaryota</taxon>
        <taxon>Fungi</taxon>
        <taxon>Dikarya</taxon>
        <taxon>Basidiomycota</taxon>
        <taxon>Pucciniomycotina</taxon>
        <taxon>Pucciniomycetes</taxon>
        <taxon>Pucciniales</taxon>
        <taxon>Coleosporiaceae</taxon>
        <taxon>Cronartium</taxon>
    </lineage>
</organism>
<sequence length="91" mass="9799">MFKIELSATSIPLGKVCMRCSLGDGTSGLLSERLIARGAESGSERWEWEEQSKSAINRPAPSMLITFEIPPYGAGLTTISGLTIDRLVIAD</sequence>
<reference evidence="1" key="1">
    <citation type="submission" date="2013-11" db="EMBL/GenBank/DDBJ databases">
        <title>Genome sequence of the fusiform rust pathogen reveals effectors for host alternation and coevolution with pine.</title>
        <authorList>
            <consortium name="DOE Joint Genome Institute"/>
            <person name="Smith K."/>
            <person name="Pendleton A."/>
            <person name="Kubisiak T."/>
            <person name="Anderson C."/>
            <person name="Salamov A."/>
            <person name="Aerts A."/>
            <person name="Riley R."/>
            <person name="Clum A."/>
            <person name="Lindquist E."/>
            <person name="Ence D."/>
            <person name="Campbell M."/>
            <person name="Kronenberg Z."/>
            <person name="Feau N."/>
            <person name="Dhillon B."/>
            <person name="Hamelin R."/>
            <person name="Burleigh J."/>
            <person name="Smith J."/>
            <person name="Yandell M."/>
            <person name="Nelson C."/>
            <person name="Grigoriev I."/>
            <person name="Davis J."/>
        </authorList>
    </citation>
    <scope>NUCLEOTIDE SEQUENCE</scope>
    <source>
        <strain evidence="1">G11</strain>
    </source>
</reference>
<proteinExistence type="predicted"/>
<comment type="caution">
    <text evidence="1">The sequence shown here is derived from an EMBL/GenBank/DDBJ whole genome shotgun (WGS) entry which is preliminary data.</text>
</comment>
<protein>
    <submittedName>
        <fullName evidence="1">Uncharacterized protein</fullName>
    </submittedName>
</protein>
<name>A0A9P6NSI3_9BASI</name>